<dbReference type="EMBL" id="CP007155">
    <property type="protein sequence ID" value="AHH98212.1"/>
    <property type="molecule type" value="Genomic_DNA"/>
</dbReference>
<sequence>MTAPDVPLRLDQLIPDVVAWGVAVPATEPGAYVVIAEKSRREAEDALSVSAEHEDPDQVHRLTYYHPTREWVFHGTGQPVRIGTAVL</sequence>
<proteinExistence type="predicted"/>
<gene>
    <name evidence="1" type="ORF">KALB_4850</name>
</gene>
<keyword evidence="2" id="KW-1185">Reference proteome</keyword>
<organism evidence="1 2">
    <name type="scientific">Kutzneria albida DSM 43870</name>
    <dbReference type="NCBI Taxonomy" id="1449976"/>
    <lineage>
        <taxon>Bacteria</taxon>
        <taxon>Bacillati</taxon>
        <taxon>Actinomycetota</taxon>
        <taxon>Actinomycetes</taxon>
        <taxon>Pseudonocardiales</taxon>
        <taxon>Pseudonocardiaceae</taxon>
        <taxon>Kutzneria</taxon>
    </lineage>
</organism>
<dbReference type="STRING" id="1449976.KALB_4850"/>
<protein>
    <submittedName>
        <fullName evidence="1">Uncharacterized protein</fullName>
    </submittedName>
</protein>
<dbReference type="HOGENOM" id="CLU_2479295_0_0_11"/>
<evidence type="ECO:0000313" key="1">
    <source>
        <dbReference type="EMBL" id="AHH98212.1"/>
    </source>
</evidence>
<dbReference type="KEGG" id="kal:KALB_4850"/>
<accession>W5WBI0</accession>
<dbReference type="Proteomes" id="UP000019225">
    <property type="component" value="Chromosome"/>
</dbReference>
<evidence type="ECO:0000313" key="2">
    <source>
        <dbReference type="Proteomes" id="UP000019225"/>
    </source>
</evidence>
<dbReference type="AlphaFoldDB" id="W5WBI0"/>
<reference evidence="1 2" key="1">
    <citation type="journal article" date="2014" name="BMC Genomics">
        <title>Complete genome sequence of producer of the glycopeptide antibiotic Aculeximycin Kutzneria albida DSM 43870T, a representative of minor genus of Pseudonocardiaceae.</title>
        <authorList>
            <person name="Rebets Y."/>
            <person name="Tokovenko B."/>
            <person name="Lushchyk I."/>
            <person name="Ruckert C."/>
            <person name="Zaburannyi N."/>
            <person name="Bechthold A."/>
            <person name="Kalinowski J."/>
            <person name="Luzhetskyy A."/>
        </authorList>
    </citation>
    <scope>NUCLEOTIDE SEQUENCE [LARGE SCALE GENOMIC DNA]</scope>
    <source>
        <strain evidence="1">DSM 43870</strain>
    </source>
</reference>
<dbReference type="RefSeq" id="WP_025358241.1">
    <property type="nucleotide sequence ID" value="NZ_CP007155.1"/>
</dbReference>
<name>W5WBI0_9PSEU</name>